<evidence type="ECO:0000256" key="2">
    <source>
        <dbReference type="SAM" id="Phobius"/>
    </source>
</evidence>
<feature type="transmembrane region" description="Helical" evidence="2">
    <location>
        <begin position="136"/>
        <end position="156"/>
    </location>
</feature>
<keyword evidence="4" id="KW-1185">Reference proteome</keyword>
<proteinExistence type="predicted"/>
<evidence type="ECO:0000313" key="3">
    <source>
        <dbReference type="EMBL" id="MCP1374623.1"/>
    </source>
</evidence>
<protein>
    <recommendedName>
        <fullName evidence="5">DUF805 domain-containing protein</fullName>
    </recommendedName>
</protein>
<gene>
    <name evidence="3" type="ORF">NC595_11165</name>
</gene>
<evidence type="ECO:0008006" key="5">
    <source>
        <dbReference type="Google" id="ProtNLM"/>
    </source>
</evidence>
<feature type="region of interest" description="Disordered" evidence="1">
    <location>
        <begin position="111"/>
        <end position="130"/>
    </location>
</feature>
<dbReference type="Proteomes" id="UP001204615">
    <property type="component" value="Unassembled WGS sequence"/>
</dbReference>
<feature type="transmembrane region" description="Helical" evidence="2">
    <location>
        <begin position="51"/>
        <end position="71"/>
    </location>
</feature>
<feature type="compositionally biased region" description="Basic and acidic residues" evidence="1">
    <location>
        <begin position="120"/>
        <end position="130"/>
    </location>
</feature>
<dbReference type="RefSeq" id="WP_253566420.1">
    <property type="nucleotide sequence ID" value="NZ_JAMZEK010000002.1"/>
</dbReference>
<keyword evidence="2" id="KW-0472">Membrane</keyword>
<dbReference type="EMBL" id="JAMZEK010000002">
    <property type="protein sequence ID" value="MCP1374623.1"/>
    <property type="molecule type" value="Genomic_DNA"/>
</dbReference>
<comment type="caution">
    <text evidence="3">The sequence shown here is derived from an EMBL/GenBank/DDBJ whole genome shotgun (WGS) entry which is preliminary data.</text>
</comment>
<evidence type="ECO:0000313" key="4">
    <source>
        <dbReference type="Proteomes" id="UP001204615"/>
    </source>
</evidence>
<sequence>MHTPASYDAHAIRTFGLFMMTAGIVSLATGKTRGRGFADKREDPAHYRVSMIDYLVIGAICLLLLLLIWSVGDTVSRADRAAPRLLRMGRPSWRAVGPVCFRYHAGLPPRTWRTGQPARRKPDDEKEKDMTGLSPWHLLITVIVVSGYFVPVWRIVRKAGYPGVLSLLLLVPIVNVVMLWMFAFSTWPLEKPLR</sequence>
<name>A0ABT1FDV1_9GAMM</name>
<feature type="transmembrane region" description="Helical" evidence="2">
    <location>
        <begin position="12"/>
        <end position="30"/>
    </location>
</feature>
<feature type="transmembrane region" description="Helical" evidence="2">
    <location>
        <begin position="163"/>
        <end position="184"/>
    </location>
</feature>
<reference evidence="3 4" key="1">
    <citation type="submission" date="2022-06" db="EMBL/GenBank/DDBJ databases">
        <title>Dyella sp. Sa strain:Sa Genome sequencing.</title>
        <authorList>
            <person name="Park S."/>
        </authorList>
    </citation>
    <scope>NUCLEOTIDE SEQUENCE [LARGE SCALE GENOMIC DNA]</scope>
    <source>
        <strain evidence="3 4">Sa</strain>
    </source>
</reference>
<accession>A0ABT1FDV1</accession>
<evidence type="ECO:0000256" key="1">
    <source>
        <dbReference type="SAM" id="MobiDB-lite"/>
    </source>
</evidence>
<organism evidence="3 4">
    <name type="scientific">Dyella lutea</name>
    <dbReference type="NCBI Taxonomy" id="2950441"/>
    <lineage>
        <taxon>Bacteria</taxon>
        <taxon>Pseudomonadati</taxon>
        <taxon>Pseudomonadota</taxon>
        <taxon>Gammaproteobacteria</taxon>
        <taxon>Lysobacterales</taxon>
        <taxon>Rhodanobacteraceae</taxon>
        <taxon>Dyella</taxon>
    </lineage>
</organism>
<keyword evidence="2" id="KW-1133">Transmembrane helix</keyword>
<keyword evidence="2" id="KW-0812">Transmembrane</keyword>